<dbReference type="InterPro" id="IPR043504">
    <property type="entry name" value="Peptidase_S1_PA_chymotrypsin"/>
</dbReference>
<sequence length="306" mass="33408">MNNCSTLEDKIKCICDCDYKFFLNKSNVIGIGLGYKERGGFCIPKICINVFVTNKVPENQLLPQDRIPRVYKGIETDVIVSGMSEMLSLTHKIRPVPGGYNIGSAKKNFQGTMGCVVTDGRYWHILSCCHIIAQYGSATLGTPVLQPSLEFGGRIGHEEIAYLSKYIPFKPITPTTHPENRVDCAMAEVHNRSLVTNKIALVGGIKGIGHPTLGENVQKVGENSERTIGKIKSLSVTTIITYPFGECLFKNQIRTTAMAKPGDSGSILLDTHMNALGLCMSGTTSETFFNPIQDVLSALDVQIVFG</sequence>
<dbReference type="RefSeq" id="WP_013725829.1">
    <property type="nucleotide sequence ID" value="NZ_LGVP01000058.1"/>
</dbReference>
<gene>
    <name evidence="1" type="ORF">ADU74_10690</name>
</gene>
<protein>
    <recommendedName>
        <fullName evidence="3">Peptidase S1 domain-containing protein</fullName>
    </recommendedName>
</protein>
<evidence type="ECO:0008006" key="3">
    <source>
        <dbReference type="Google" id="ProtNLM"/>
    </source>
</evidence>
<dbReference type="Proteomes" id="UP000037540">
    <property type="component" value="Unassembled WGS sequence"/>
</dbReference>
<dbReference type="AlphaFoldDB" id="A0A9Q1UWX6"/>
<dbReference type="SUPFAM" id="SSF50494">
    <property type="entry name" value="Trypsin-like serine proteases"/>
    <property type="match status" value="1"/>
</dbReference>
<dbReference type="Gene3D" id="2.40.10.10">
    <property type="entry name" value="Trypsin-like serine proteases"/>
    <property type="match status" value="1"/>
</dbReference>
<dbReference type="EMBL" id="LGVR01000062">
    <property type="protein sequence ID" value="KOA84849.1"/>
    <property type="molecule type" value="Genomic_DNA"/>
</dbReference>
<comment type="caution">
    <text evidence="1">The sequence shown here is derived from an EMBL/GenBank/DDBJ whole genome shotgun (WGS) entry which is preliminary data.</text>
</comment>
<evidence type="ECO:0000313" key="1">
    <source>
        <dbReference type="EMBL" id="KOA84849.1"/>
    </source>
</evidence>
<accession>A0A9Q1UWX6</accession>
<proteinExistence type="predicted"/>
<reference evidence="1 2" key="1">
    <citation type="submission" date="2015-07" db="EMBL/GenBank/DDBJ databases">
        <title>Draft genome sequences of 17 French Clostridium botulinum group III.</title>
        <authorList>
            <person name="Woudstra C."/>
            <person name="Le Marechal C."/>
            <person name="Souillard R."/>
            <person name="Bayon-Auboyer M.-H."/>
            <person name="Dessouter D."/>
            <person name="Fach P."/>
        </authorList>
    </citation>
    <scope>NUCLEOTIDE SEQUENCE [LARGE SCALE GENOMIC DNA]</scope>
    <source>
        <strain evidence="1 2">12LNRI-CD</strain>
    </source>
</reference>
<dbReference type="InterPro" id="IPR009003">
    <property type="entry name" value="Peptidase_S1_PA"/>
</dbReference>
<evidence type="ECO:0000313" key="2">
    <source>
        <dbReference type="Proteomes" id="UP000037540"/>
    </source>
</evidence>
<organism evidence="1 2">
    <name type="scientific">Clostridium botulinum</name>
    <dbReference type="NCBI Taxonomy" id="1491"/>
    <lineage>
        <taxon>Bacteria</taxon>
        <taxon>Bacillati</taxon>
        <taxon>Bacillota</taxon>
        <taxon>Clostridia</taxon>
        <taxon>Eubacteriales</taxon>
        <taxon>Clostridiaceae</taxon>
        <taxon>Clostridium</taxon>
    </lineage>
</organism>
<name>A0A9Q1UWX6_CLOBO</name>